<dbReference type="PhylomeDB" id="E9GTA2"/>
<sequence>MDDDDDVLSVDSWLSHFDKFLPEEKWTMASIIDLFGFSILKTQKSEVIDAVLAGKDCLAVMPTDGGNMTPNPTKEMSHVAKFDGTNFQFWKFQITFLLEQHELIEIVTGVSTAPVPEINASTQAVKNSAAIKTWNQRDSTTRNFIVFTTV</sequence>
<dbReference type="KEGG" id="dpx:DAPPUDRAFT_321466"/>
<dbReference type="Proteomes" id="UP000000305">
    <property type="component" value="Unassembled WGS sequence"/>
</dbReference>
<dbReference type="HOGENOM" id="CLU_1742419_0_0_1"/>
<protein>
    <recommendedName>
        <fullName evidence="3">Retrotransposon Copia-like N-terminal domain-containing protein</fullName>
    </recommendedName>
</protein>
<gene>
    <name evidence="1" type="ORF">DAPPUDRAFT_321466</name>
</gene>
<organism evidence="1 2">
    <name type="scientific">Daphnia pulex</name>
    <name type="common">Water flea</name>
    <dbReference type="NCBI Taxonomy" id="6669"/>
    <lineage>
        <taxon>Eukaryota</taxon>
        <taxon>Metazoa</taxon>
        <taxon>Ecdysozoa</taxon>
        <taxon>Arthropoda</taxon>
        <taxon>Crustacea</taxon>
        <taxon>Branchiopoda</taxon>
        <taxon>Diplostraca</taxon>
        <taxon>Cladocera</taxon>
        <taxon>Anomopoda</taxon>
        <taxon>Daphniidae</taxon>
        <taxon>Daphnia</taxon>
    </lineage>
</organism>
<dbReference type="OrthoDB" id="6380039at2759"/>
<name>E9GTA2_DAPPU</name>
<keyword evidence="2" id="KW-1185">Reference proteome</keyword>
<accession>E9GTA2</accession>
<dbReference type="AlphaFoldDB" id="E9GTA2"/>
<evidence type="ECO:0000313" key="1">
    <source>
        <dbReference type="EMBL" id="EFX77244.1"/>
    </source>
</evidence>
<evidence type="ECO:0008006" key="3">
    <source>
        <dbReference type="Google" id="ProtNLM"/>
    </source>
</evidence>
<dbReference type="InParanoid" id="E9GTA2"/>
<evidence type="ECO:0000313" key="2">
    <source>
        <dbReference type="Proteomes" id="UP000000305"/>
    </source>
</evidence>
<reference evidence="1 2" key="1">
    <citation type="journal article" date="2011" name="Science">
        <title>The ecoresponsive genome of Daphnia pulex.</title>
        <authorList>
            <person name="Colbourne J.K."/>
            <person name="Pfrender M.E."/>
            <person name="Gilbert D."/>
            <person name="Thomas W.K."/>
            <person name="Tucker A."/>
            <person name="Oakley T.H."/>
            <person name="Tokishita S."/>
            <person name="Aerts A."/>
            <person name="Arnold G.J."/>
            <person name="Basu M.K."/>
            <person name="Bauer D.J."/>
            <person name="Caceres C.E."/>
            <person name="Carmel L."/>
            <person name="Casola C."/>
            <person name="Choi J.H."/>
            <person name="Detter J.C."/>
            <person name="Dong Q."/>
            <person name="Dusheyko S."/>
            <person name="Eads B.D."/>
            <person name="Frohlich T."/>
            <person name="Geiler-Samerotte K.A."/>
            <person name="Gerlach D."/>
            <person name="Hatcher P."/>
            <person name="Jogdeo S."/>
            <person name="Krijgsveld J."/>
            <person name="Kriventseva E.V."/>
            <person name="Kultz D."/>
            <person name="Laforsch C."/>
            <person name="Lindquist E."/>
            <person name="Lopez J."/>
            <person name="Manak J.R."/>
            <person name="Muller J."/>
            <person name="Pangilinan J."/>
            <person name="Patwardhan R.P."/>
            <person name="Pitluck S."/>
            <person name="Pritham E.J."/>
            <person name="Rechtsteiner A."/>
            <person name="Rho M."/>
            <person name="Rogozin I.B."/>
            <person name="Sakarya O."/>
            <person name="Salamov A."/>
            <person name="Schaack S."/>
            <person name="Shapiro H."/>
            <person name="Shiga Y."/>
            <person name="Skalitzky C."/>
            <person name="Smith Z."/>
            <person name="Souvorov A."/>
            <person name="Sung W."/>
            <person name="Tang Z."/>
            <person name="Tsuchiya D."/>
            <person name="Tu H."/>
            <person name="Vos H."/>
            <person name="Wang M."/>
            <person name="Wolf Y.I."/>
            <person name="Yamagata H."/>
            <person name="Yamada T."/>
            <person name="Ye Y."/>
            <person name="Shaw J.R."/>
            <person name="Andrews J."/>
            <person name="Crease T.J."/>
            <person name="Tang H."/>
            <person name="Lucas S.M."/>
            <person name="Robertson H.M."/>
            <person name="Bork P."/>
            <person name="Koonin E.V."/>
            <person name="Zdobnov E.M."/>
            <person name="Grigoriev I.V."/>
            <person name="Lynch M."/>
            <person name="Boore J.L."/>
        </authorList>
    </citation>
    <scope>NUCLEOTIDE SEQUENCE [LARGE SCALE GENOMIC DNA]</scope>
</reference>
<dbReference type="EMBL" id="GL732563">
    <property type="protein sequence ID" value="EFX77244.1"/>
    <property type="molecule type" value="Genomic_DNA"/>
</dbReference>
<proteinExistence type="predicted"/>